<evidence type="ECO:0000256" key="9">
    <source>
        <dbReference type="SAM" id="Phobius"/>
    </source>
</evidence>
<feature type="compositionally biased region" description="Low complexity" evidence="8">
    <location>
        <begin position="511"/>
        <end position="537"/>
    </location>
</feature>
<feature type="transmembrane region" description="Helical" evidence="9">
    <location>
        <begin position="446"/>
        <end position="466"/>
    </location>
</feature>
<evidence type="ECO:0000256" key="8">
    <source>
        <dbReference type="SAM" id="MobiDB-lite"/>
    </source>
</evidence>
<protein>
    <recommendedName>
        <fullName evidence="2">non-specific serine/threonine protein kinase</fullName>
        <ecNumber evidence="2">2.7.11.1</ecNumber>
    </recommendedName>
</protein>
<feature type="compositionally biased region" description="Polar residues" evidence="8">
    <location>
        <begin position="557"/>
        <end position="567"/>
    </location>
</feature>
<feature type="region of interest" description="Disordered" evidence="8">
    <location>
        <begin position="1"/>
        <end position="45"/>
    </location>
</feature>
<dbReference type="GO" id="GO:0004674">
    <property type="term" value="F:protein serine/threonine kinase activity"/>
    <property type="evidence" value="ECO:0007669"/>
    <property type="project" value="UniProtKB-EC"/>
</dbReference>
<dbReference type="InterPro" id="IPR017441">
    <property type="entry name" value="Protein_kinase_ATP_BS"/>
</dbReference>
<feature type="compositionally biased region" description="Low complexity" evidence="8">
    <location>
        <begin position="360"/>
        <end position="378"/>
    </location>
</feature>
<gene>
    <name evidence="11" type="ORF">NH14_017780</name>
</gene>
<dbReference type="PROSITE" id="PS50011">
    <property type="entry name" value="PROTEIN_KINASE_DOM"/>
    <property type="match status" value="1"/>
</dbReference>
<feature type="compositionally biased region" description="Low complexity" evidence="8">
    <location>
        <begin position="568"/>
        <end position="589"/>
    </location>
</feature>
<feature type="compositionally biased region" description="Basic and acidic residues" evidence="8">
    <location>
        <begin position="379"/>
        <end position="392"/>
    </location>
</feature>
<dbReference type="PROSITE" id="PS00107">
    <property type="entry name" value="PROTEIN_KINASE_ATP"/>
    <property type="match status" value="1"/>
</dbReference>
<feature type="region of interest" description="Disordered" evidence="8">
    <location>
        <begin position="549"/>
        <end position="608"/>
    </location>
</feature>
<sequence>MTDPHYAEAAPNAARAGSQGGSKSSSKGGAQVGSSPGSDSVRPLPNGHRLAGFELDSVLGTGGFGIVYRAFDRTLQRAVAVKEYMPAMLASREGDFTVALRAARFSQAFDAGRAAFLNEARLLAQFDHPGLVKVLHFWESHGTAYMVMPYYEGQTLEQLHQRGQRLSEPALLRLLAAVLGALDVLHRAQCFHRDISLDNILILPNGNPVLLDFGAARKLIGDMVDETAMMLKPGYAPIEQYTDDPAFQQGPWTDIYALGAVAYALMTGELPPAAVVRSIQDQYRPLAGRAAANGDEQRNGQEHYSERVRAAIDHALALRIEDRPESVAAFAQALGLHEPTPGVFVPAGYEAMPRAAAPDLPAPAAEKPAGAVANAQAEAKAKAKAVEPRDSVEVPAPAPDASPREVEPETPPPQSADNVAATADAQPHDSASESLAPRFARRSMRIPALVLLLVLAVGILALRYAIHTPENSTQTAANPSAPAVPAAPASHPATLALAAPAAPAANPPAQPQVQAQPGTAASALATPGSSTPPAAPALTTDTTVVEVQAGKDKPANATDNTADDPTNSSTDQSTASAQTAQAADATQAAPSGPQVAHTPTRTAIAPNVRTPAPMRPVRVHFQVLPWGEVYVDGVRRGVSPPFHTASLSPGTHRIEIRNGSLQPYVRTVTLDVGSPPLEISYKFE</sequence>
<evidence type="ECO:0000313" key="11">
    <source>
        <dbReference type="EMBL" id="NLP62985.1"/>
    </source>
</evidence>
<keyword evidence="9" id="KW-1133">Transmembrane helix</keyword>
<dbReference type="OrthoDB" id="9801841at2"/>
<accession>A0A8T6ZE76</accession>
<feature type="region of interest" description="Disordered" evidence="8">
    <location>
        <begin position="360"/>
        <end position="434"/>
    </location>
</feature>
<reference evidence="11" key="2">
    <citation type="submission" date="2020-04" db="EMBL/GenBank/DDBJ databases">
        <authorList>
            <person name="Alexandrino P."/>
            <person name="Mendonca T."/>
            <person name="Guaman L."/>
            <person name="Cherix J."/>
            <person name="Lozano-Sakalauskas G."/>
            <person name="Fujita A."/>
            <person name="Filho E.R."/>
            <person name="Long P."/>
            <person name="Padilla G."/>
            <person name="Taciro M.K."/>
            <person name="Gomez J.G."/>
            <person name="Silva L.F."/>
            <person name="Torres M."/>
        </authorList>
    </citation>
    <scope>NUCLEOTIDE SEQUENCE</scope>
    <source>
        <strain evidence="11">LMG 19450</strain>
    </source>
</reference>
<evidence type="ECO:0000256" key="1">
    <source>
        <dbReference type="ARBA" id="ARBA00010886"/>
    </source>
</evidence>
<proteinExistence type="inferred from homology"/>
<dbReference type="CDD" id="cd14014">
    <property type="entry name" value="STKc_PknB_like"/>
    <property type="match status" value="1"/>
</dbReference>
<dbReference type="EC" id="2.7.11.1" evidence="2"/>
<feature type="domain" description="Protein kinase" evidence="10">
    <location>
        <begin position="53"/>
        <end position="340"/>
    </location>
</feature>
<name>A0A8T6ZE76_9BURK</name>
<dbReference type="Proteomes" id="UP000030460">
    <property type="component" value="Unassembled WGS sequence"/>
</dbReference>
<evidence type="ECO:0000259" key="10">
    <source>
        <dbReference type="PROSITE" id="PS50011"/>
    </source>
</evidence>
<dbReference type="PANTHER" id="PTHR43671:SF13">
    <property type="entry name" value="SERINE_THREONINE-PROTEIN KINASE NEK2"/>
    <property type="match status" value="1"/>
</dbReference>
<evidence type="ECO:0000256" key="4">
    <source>
        <dbReference type="ARBA" id="ARBA00022741"/>
    </source>
</evidence>
<evidence type="ECO:0000313" key="12">
    <source>
        <dbReference type="Proteomes" id="UP000030460"/>
    </source>
</evidence>
<dbReference type="Gene3D" id="3.30.200.20">
    <property type="entry name" value="Phosphorylase Kinase, domain 1"/>
    <property type="match status" value="1"/>
</dbReference>
<dbReference type="InterPro" id="IPR000719">
    <property type="entry name" value="Prot_kinase_dom"/>
</dbReference>
<feature type="binding site" evidence="7">
    <location>
        <position position="82"/>
    </location>
    <ligand>
        <name>ATP</name>
        <dbReference type="ChEBI" id="CHEBI:30616"/>
    </ligand>
</feature>
<comment type="caution">
    <text evidence="11">The sequence shown here is derived from an EMBL/GenBank/DDBJ whole genome shotgun (WGS) entry which is preliminary data.</text>
</comment>
<dbReference type="PROSITE" id="PS00109">
    <property type="entry name" value="PROTEIN_KINASE_TYR"/>
    <property type="match status" value="1"/>
</dbReference>
<dbReference type="PANTHER" id="PTHR43671">
    <property type="entry name" value="SERINE/THREONINE-PROTEIN KINASE NEK"/>
    <property type="match status" value="1"/>
</dbReference>
<evidence type="ECO:0000256" key="2">
    <source>
        <dbReference type="ARBA" id="ARBA00012513"/>
    </source>
</evidence>
<dbReference type="GO" id="GO:0005524">
    <property type="term" value="F:ATP binding"/>
    <property type="evidence" value="ECO:0007669"/>
    <property type="project" value="UniProtKB-UniRule"/>
</dbReference>
<comment type="similarity">
    <text evidence="1">Belongs to the protein kinase superfamily. NEK Ser/Thr protein kinase family. NIMA subfamily.</text>
</comment>
<keyword evidence="3" id="KW-0808">Transferase</keyword>
<dbReference type="InterPro" id="IPR050660">
    <property type="entry name" value="NEK_Ser/Thr_kinase"/>
</dbReference>
<keyword evidence="4 7" id="KW-0547">Nucleotide-binding</keyword>
<dbReference type="Pfam" id="PF00069">
    <property type="entry name" value="Pkinase"/>
    <property type="match status" value="1"/>
</dbReference>
<organism evidence="11 12">
    <name type="scientific">Paraburkholderia sacchari</name>
    <dbReference type="NCBI Taxonomy" id="159450"/>
    <lineage>
        <taxon>Bacteria</taxon>
        <taxon>Pseudomonadati</taxon>
        <taxon>Pseudomonadota</taxon>
        <taxon>Betaproteobacteria</taxon>
        <taxon>Burkholderiales</taxon>
        <taxon>Burkholderiaceae</taxon>
        <taxon>Paraburkholderia</taxon>
    </lineage>
</organism>
<evidence type="ECO:0000256" key="6">
    <source>
        <dbReference type="ARBA" id="ARBA00022840"/>
    </source>
</evidence>
<evidence type="ECO:0000256" key="5">
    <source>
        <dbReference type="ARBA" id="ARBA00022777"/>
    </source>
</evidence>
<keyword evidence="5 11" id="KW-0418">Kinase</keyword>
<evidence type="ECO:0000256" key="7">
    <source>
        <dbReference type="PROSITE-ProRule" id="PRU10141"/>
    </source>
</evidence>
<dbReference type="InterPro" id="IPR008266">
    <property type="entry name" value="Tyr_kinase_AS"/>
</dbReference>
<evidence type="ECO:0000256" key="3">
    <source>
        <dbReference type="ARBA" id="ARBA00022679"/>
    </source>
</evidence>
<keyword evidence="12" id="KW-1185">Reference proteome</keyword>
<dbReference type="AlphaFoldDB" id="A0A8T6ZE76"/>
<dbReference type="InterPro" id="IPR011009">
    <property type="entry name" value="Kinase-like_dom_sf"/>
</dbReference>
<feature type="region of interest" description="Disordered" evidence="8">
    <location>
        <begin position="501"/>
        <end position="537"/>
    </location>
</feature>
<feature type="compositionally biased region" description="Low complexity" evidence="8">
    <location>
        <begin position="21"/>
        <end position="35"/>
    </location>
</feature>
<keyword evidence="9" id="KW-0472">Membrane</keyword>
<keyword evidence="6 7" id="KW-0067">ATP-binding</keyword>
<reference evidence="11" key="1">
    <citation type="journal article" date="2015" name="Genome Announc.">
        <title>Draft Genome Sequence of the Polyhydroxyalkanoate-Producing Bacterium Burkholderia sacchari LMG 19450 Isolated from Brazilian Sugarcane Plantation Soil.</title>
        <authorList>
            <person name="Alexandrino P.M."/>
            <person name="Mendonca T.T."/>
            <person name="Guaman Bautista L.P."/>
            <person name="Cherix J."/>
            <person name="Lozano-Sakalauskas G.C."/>
            <person name="Fujita A."/>
            <person name="Ramos Filho E."/>
            <person name="Long P."/>
            <person name="Padilla G."/>
            <person name="Taciro M.K."/>
            <person name="Gomez J.G."/>
            <person name="Silva L.F."/>
        </authorList>
    </citation>
    <scope>NUCLEOTIDE SEQUENCE</scope>
    <source>
        <strain evidence="11">LMG 19450</strain>
    </source>
</reference>
<dbReference type="Gene3D" id="1.10.510.10">
    <property type="entry name" value="Transferase(Phosphotransferase) domain 1"/>
    <property type="match status" value="1"/>
</dbReference>
<dbReference type="EMBL" id="JTDB02000004">
    <property type="protein sequence ID" value="NLP62985.1"/>
    <property type="molecule type" value="Genomic_DNA"/>
</dbReference>
<keyword evidence="9" id="KW-0812">Transmembrane</keyword>
<dbReference type="SUPFAM" id="SSF56112">
    <property type="entry name" value="Protein kinase-like (PK-like)"/>
    <property type="match status" value="1"/>
</dbReference>